<dbReference type="InterPro" id="IPR050266">
    <property type="entry name" value="AB_hydrolase_sf"/>
</dbReference>
<evidence type="ECO:0000313" key="3">
    <source>
        <dbReference type="EMBL" id="ADG89225.1"/>
    </source>
</evidence>
<organism evidence="3 4">
    <name type="scientific">Thermobispora bispora (strain ATCC 19993 / DSM 43833 / CBS 139.67 / JCM 10125 / KCTC 9307 / NBRC 14880 / R51)</name>
    <dbReference type="NCBI Taxonomy" id="469371"/>
    <lineage>
        <taxon>Bacteria</taxon>
        <taxon>Bacillati</taxon>
        <taxon>Actinomycetota</taxon>
        <taxon>Actinomycetes</taxon>
        <taxon>Streptosporangiales</taxon>
        <taxon>Streptosporangiaceae</taxon>
        <taxon>Thermobispora</taxon>
    </lineage>
</organism>
<evidence type="ECO:0000313" key="4">
    <source>
        <dbReference type="Proteomes" id="UP000006640"/>
    </source>
</evidence>
<dbReference type="GO" id="GO:0016020">
    <property type="term" value="C:membrane"/>
    <property type="evidence" value="ECO:0007669"/>
    <property type="project" value="TreeGrafter"/>
</dbReference>
<keyword evidence="1 3" id="KW-0378">Hydrolase</keyword>
<dbReference type="Pfam" id="PF12697">
    <property type="entry name" value="Abhydrolase_6"/>
    <property type="match status" value="1"/>
</dbReference>
<dbReference type="InterPro" id="IPR029058">
    <property type="entry name" value="AB_hydrolase_fold"/>
</dbReference>
<dbReference type="PANTHER" id="PTHR43798:SF31">
    <property type="entry name" value="AB HYDROLASE SUPERFAMILY PROTEIN YCLE"/>
    <property type="match status" value="1"/>
</dbReference>
<feature type="domain" description="AB hydrolase-1" evidence="2">
    <location>
        <begin position="24"/>
        <end position="255"/>
    </location>
</feature>
<proteinExistence type="predicted"/>
<keyword evidence="4" id="KW-1185">Reference proteome</keyword>
<evidence type="ECO:0000256" key="1">
    <source>
        <dbReference type="ARBA" id="ARBA00022801"/>
    </source>
</evidence>
<dbReference type="STRING" id="469371.Tbis_2523"/>
<dbReference type="InterPro" id="IPR000073">
    <property type="entry name" value="AB_hydrolase_1"/>
</dbReference>
<dbReference type="AlphaFoldDB" id="D6Y4P9"/>
<accession>D6Y4P9</accession>
<dbReference type="KEGG" id="tbi:Tbis_2523"/>
<dbReference type="Proteomes" id="UP000006640">
    <property type="component" value="Chromosome"/>
</dbReference>
<reference evidence="3 4" key="1">
    <citation type="submission" date="2010-01" db="EMBL/GenBank/DDBJ databases">
        <title>The complete genome of Thermobispora bispora DSM 43833.</title>
        <authorList>
            <consortium name="US DOE Joint Genome Institute (JGI-PGF)"/>
            <person name="Lucas S."/>
            <person name="Copeland A."/>
            <person name="Lapidus A."/>
            <person name="Glavina del Rio T."/>
            <person name="Dalin E."/>
            <person name="Tice H."/>
            <person name="Bruce D."/>
            <person name="Goodwin L."/>
            <person name="Pitluck S."/>
            <person name="Kyrpides N."/>
            <person name="Mavromatis K."/>
            <person name="Ivanova N."/>
            <person name="Mikhailova N."/>
            <person name="Chertkov O."/>
            <person name="Brettin T."/>
            <person name="Detter J.C."/>
            <person name="Han C."/>
            <person name="Larimer F."/>
            <person name="Land M."/>
            <person name="Hauser L."/>
            <person name="Markowitz V."/>
            <person name="Cheng J.-F."/>
            <person name="Hugenholtz P."/>
            <person name="Woyke T."/>
            <person name="Wu D."/>
            <person name="Jando M."/>
            <person name="Schneider S."/>
            <person name="Klenk H.-P."/>
            <person name="Eisen J.A."/>
        </authorList>
    </citation>
    <scope>NUCLEOTIDE SEQUENCE [LARGE SCALE GENOMIC DNA]</scope>
    <source>
        <strain evidence="4">ATCC 19993 / DSM 43833 / CBS 139.67 / JCM 10125 / KCTC 9307 / NBRC 14880 / R51</strain>
    </source>
</reference>
<dbReference type="HOGENOM" id="CLU_020336_12_3_11"/>
<dbReference type="RefSeq" id="WP_013132758.1">
    <property type="nucleotide sequence ID" value="NC_014165.1"/>
</dbReference>
<sequence length="269" mass="28715">MAYLEVEDSRRIYYEHHAGPGRPVVLVHGWGVTGRCWDTVLPALLANGNEVVVIDQRCCGRSDKDFADVSIDALGSDVVRVVEALGLRKPVLNGWSLGGAVVVDAAAKLGANLGGLVLTGGATPRYTSCEDWPYGGSPADLEATLAAIGGNRAEVLKGVAGAVCHTDVGQATVDWMWLMFLEAGPRADESLRDLGRVDQRETIATLDVPVLLLAGRHDTFVPFDAIKTSAGMFPKARLVAFEETGHAPFLEEGEKYRSELLAFLNGLDG</sequence>
<dbReference type="GO" id="GO:0016787">
    <property type="term" value="F:hydrolase activity"/>
    <property type="evidence" value="ECO:0007669"/>
    <property type="project" value="UniProtKB-KW"/>
</dbReference>
<evidence type="ECO:0000259" key="2">
    <source>
        <dbReference type="Pfam" id="PF12697"/>
    </source>
</evidence>
<dbReference type="EMBL" id="CP001874">
    <property type="protein sequence ID" value="ADG89225.1"/>
    <property type="molecule type" value="Genomic_DNA"/>
</dbReference>
<name>D6Y4P9_THEBD</name>
<protein>
    <submittedName>
        <fullName evidence="3">Alpha/beta hydrolase fold protein</fullName>
    </submittedName>
</protein>
<dbReference type="Gene3D" id="3.40.50.1820">
    <property type="entry name" value="alpha/beta hydrolase"/>
    <property type="match status" value="1"/>
</dbReference>
<dbReference type="PANTHER" id="PTHR43798">
    <property type="entry name" value="MONOACYLGLYCEROL LIPASE"/>
    <property type="match status" value="1"/>
</dbReference>
<dbReference type="SUPFAM" id="SSF53474">
    <property type="entry name" value="alpha/beta-Hydrolases"/>
    <property type="match status" value="1"/>
</dbReference>
<dbReference type="OrthoDB" id="9785847at2"/>
<gene>
    <name evidence="3" type="ordered locus">Tbis_2523</name>
</gene>
<dbReference type="eggNOG" id="COG2267">
    <property type="taxonomic scope" value="Bacteria"/>
</dbReference>